<protein>
    <recommendedName>
        <fullName evidence="2">DUF2470 domain-containing protein</fullName>
    </recommendedName>
</protein>
<reference evidence="3" key="1">
    <citation type="submission" date="2021-03" db="EMBL/GenBank/DDBJ databases">
        <authorList>
            <person name="Tagirdzhanova G."/>
        </authorList>
    </citation>
    <scope>NUCLEOTIDE SEQUENCE</scope>
</reference>
<evidence type="ECO:0000256" key="1">
    <source>
        <dbReference type="SAM" id="Phobius"/>
    </source>
</evidence>
<gene>
    <name evidence="3" type="ORF">HETSPECPRED_005031</name>
</gene>
<comment type="caution">
    <text evidence="3">The sequence shown here is derived from an EMBL/GenBank/DDBJ whole genome shotgun (WGS) entry which is preliminary data.</text>
</comment>
<feature type="domain" description="DUF2470" evidence="2">
    <location>
        <begin position="13"/>
        <end position="91"/>
    </location>
</feature>
<keyword evidence="1" id="KW-1133">Transmembrane helix</keyword>
<proteinExistence type="predicted"/>
<keyword evidence="4" id="KW-1185">Reference proteome</keyword>
<organism evidence="3 4">
    <name type="scientific">Heterodermia speciosa</name>
    <dbReference type="NCBI Taxonomy" id="116794"/>
    <lineage>
        <taxon>Eukaryota</taxon>
        <taxon>Fungi</taxon>
        <taxon>Dikarya</taxon>
        <taxon>Ascomycota</taxon>
        <taxon>Pezizomycotina</taxon>
        <taxon>Lecanoromycetes</taxon>
        <taxon>OSLEUM clade</taxon>
        <taxon>Lecanoromycetidae</taxon>
        <taxon>Caliciales</taxon>
        <taxon>Physciaceae</taxon>
        <taxon>Heterodermia</taxon>
    </lineage>
</organism>
<dbReference type="PANTHER" id="PTHR37783:SF1">
    <property type="entry name" value="MEMBRANE PROTEIN, PUTATIVE (AFU_ORTHOLOGUE AFUA_1G04315)-RELATED"/>
    <property type="match status" value="1"/>
</dbReference>
<evidence type="ECO:0000313" key="4">
    <source>
        <dbReference type="Proteomes" id="UP000664521"/>
    </source>
</evidence>
<dbReference type="Gene3D" id="3.20.180.10">
    <property type="entry name" value="PNP-oxidase-like"/>
    <property type="match status" value="1"/>
</dbReference>
<keyword evidence="1" id="KW-0472">Membrane</keyword>
<evidence type="ECO:0000259" key="2">
    <source>
        <dbReference type="Pfam" id="PF10615"/>
    </source>
</evidence>
<dbReference type="EMBL" id="CAJPDS010000030">
    <property type="protein sequence ID" value="CAF9922298.1"/>
    <property type="molecule type" value="Genomic_DNA"/>
</dbReference>
<dbReference type="InterPro" id="IPR037119">
    <property type="entry name" value="Haem_oxidase_HugZ-like_sf"/>
</dbReference>
<sequence>MSVPSADKDAAAQARIIAHMNADHSDSLIRYLRHYHGLSSPFTPNPRLTNIALGSMTISTSLLPFSSTSYNIKLDPPLNSWAEARPRLVEMDAESCKGLGCSSVTVKRYVPPTGFMMVNFAYHAWAYPTFARRSNFLPGSLYYSILFQHIPGFARFCYTIQPYYIIFLLLVHIGEAVYLARTRMEKHTVPLFSQLWWKWFISSSLEGFPAKLRFDAVVKEETLRKERQKH</sequence>
<dbReference type="AlphaFoldDB" id="A0A8H3IKK1"/>
<name>A0A8H3IKK1_9LECA</name>
<dbReference type="OrthoDB" id="5553410at2759"/>
<accession>A0A8H3IKK1</accession>
<dbReference type="InterPro" id="IPR019595">
    <property type="entry name" value="DUF2470"/>
</dbReference>
<dbReference type="Proteomes" id="UP000664521">
    <property type="component" value="Unassembled WGS sequence"/>
</dbReference>
<dbReference type="Pfam" id="PF10615">
    <property type="entry name" value="DUF2470"/>
    <property type="match status" value="1"/>
</dbReference>
<keyword evidence="1" id="KW-0812">Transmembrane</keyword>
<evidence type="ECO:0000313" key="3">
    <source>
        <dbReference type="EMBL" id="CAF9922298.1"/>
    </source>
</evidence>
<feature type="transmembrane region" description="Helical" evidence="1">
    <location>
        <begin position="163"/>
        <end position="180"/>
    </location>
</feature>
<dbReference type="PANTHER" id="PTHR37783">
    <property type="entry name" value="MEMBRANE PROTEIN, PUTATIVE (AFU_ORTHOLOGUE AFUA_1G04315)-RELATED"/>
    <property type="match status" value="1"/>
</dbReference>